<dbReference type="InterPro" id="IPR008547">
    <property type="entry name" value="DUF829_TMEM53"/>
</dbReference>
<dbReference type="PANTHER" id="PTHR12265:SF40">
    <property type="entry name" value="DUF829-DOMAIN-CONTAINING PROTEIN"/>
    <property type="match status" value="1"/>
</dbReference>
<organism evidence="1 2">
    <name type="scientific">Ascochyta lentis</name>
    <dbReference type="NCBI Taxonomy" id="205686"/>
    <lineage>
        <taxon>Eukaryota</taxon>
        <taxon>Fungi</taxon>
        <taxon>Dikarya</taxon>
        <taxon>Ascomycota</taxon>
        <taxon>Pezizomycotina</taxon>
        <taxon>Dothideomycetes</taxon>
        <taxon>Pleosporomycetidae</taxon>
        <taxon>Pleosporales</taxon>
        <taxon>Pleosporineae</taxon>
        <taxon>Didymellaceae</taxon>
        <taxon>Ascochyta</taxon>
    </lineage>
</organism>
<dbReference type="Pfam" id="PF05705">
    <property type="entry name" value="DUF829"/>
    <property type="match status" value="1"/>
</dbReference>
<reference evidence="1" key="1">
    <citation type="submission" date="2018-12" db="EMBL/GenBank/DDBJ databases">
        <authorList>
            <person name="Syme R.A."/>
            <person name="Farfan-Caceres L."/>
            <person name="Lichtenzveig J."/>
        </authorList>
    </citation>
    <scope>NUCLEOTIDE SEQUENCE</scope>
    <source>
        <strain evidence="1">Al4</strain>
    </source>
</reference>
<proteinExistence type="predicted"/>
<evidence type="ECO:0000313" key="1">
    <source>
        <dbReference type="EMBL" id="KAF9701137.1"/>
    </source>
</evidence>
<keyword evidence="2" id="KW-1185">Reference proteome</keyword>
<name>A0A8H7MN17_9PLEO</name>
<dbReference type="PANTHER" id="PTHR12265">
    <property type="entry name" value="TRANSMEMBRANE PROTEIN 53"/>
    <property type="match status" value="1"/>
</dbReference>
<protein>
    <submittedName>
        <fullName evidence="1">Uncharacterized protein</fullName>
    </submittedName>
</protein>
<dbReference type="Proteomes" id="UP000651452">
    <property type="component" value="Unassembled WGS sequence"/>
</dbReference>
<dbReference type="AlphaFoldDB" id="A0A8H7MN17"/>
<dbReference type="EMBL" id="RZGK01000002">
    <property type="protein sequence ID" value="KAF9701137.1"/>
    <property type="molecule type" value="Genomic_DNA"/>
</dbReference>
<evidence type="ECO:0000313" key="2">
    <source>
        <dbReference type="Proteomes" id="UP000651452"/>
    </source>
</evidence>
<comment type="caution">
    <text evidence="1">The sequence shown here is derived from an EMBL/GenBank/DDBJ whole genome shotgun (WGS) entry which is preliminary data.</text>
</comment>
<gene>
    <name evidence="1" type="ORF">EKO04_001173</name>
</gene>
<reference evidence="1" key="2">
    <citation type="submission" date="2020-09" db="EMBL/GenBank/DDBJ databases">
        <title>Reference genome assembly for Australian Ascochyta lentis isolate Al4.</title>
        <authorList>
            <person name="Lee R.C."/>
            <person name="Farfan-Caceres L.M."/>
            <person name="Debler J.W."/>
            <person name="Williams A.H."/>
            <person name="Henares B.M."/>
        </authorList>
    </citation>
    <scope>NUCLEOTIDE SEQUENCE</scope>
    <source>
        <strain evidence="1">Al4</strain>
    </source>
</reference>
<sequence>MASNVPALSSRKKNAKINPLNFMTEHSRLVSSFRPVQPVSDPSAPKLILLATWMDARKAHIAKYVIQYQSLYPTASILLVRSSFACHLKPRSAVKALRPAVSFIQQELSSAEDDDTKSRMLVHMFSNGGSCMMYHLYNVYAKHATRDTMKIPTGGKRSQILPRHLGIYDSAPGGWDYQPSTSAVLHSLPAGLTRQLAFPFIHVVGAYWWVKYRGLRVDEETVVWGLAHNSAANSRETGRVYIYSEADKMVNFRDVEAHIDDATAKGFEITRNVKLLDSEHVAHARSYPELYWETIREAWNTQWTGR</sequence>
<accession>A0A8H7MN17</accession>
<dbReference type="OrthoDB" id="77878at2759"/>